<keyword evidence="1" id="KW-1133">Transmembrane helix</keyword>
<gene>
    <name evidence="4" type="ORF">KE626_23015</name>
</gene>
<evidence type="ECO:0000259" key="3">
    <source>
        <dbReference type="Pfam" id="PF16344"/>
    </source>
</evidence>
<comment type="caution">
    <text evidence="4">The sequence shown here is derived from an EMBL/GenBank/DDBJ whole genome shotgun (WGS) entry which is preliminary data.</text>
</comment>
<evidence type="ECO:0000259" key="2">
    <source>
        <dbReference type="Pfam" id="PF04773"/>
    </source>
</evidence>
<dbReference type="Pfam" id="PF04773">
    <property type="entry name" value="FecR"/>
    <property type="match status" value="1"/>
</dbReference>
<dbReference type="InterPro" id="IPR006860">
    <property type="entry name" value="FecR"/>
</dbReference>
<keyword evidence="1" id="KW-0812">Transmembrane</keyword>
<dbReference type="Gene3D" id="3.55.50.30">
    <property type="match status" value="1"/>
</dbReference>
<dbReference type="PANTHER" id="PTHR30273">
    <property type="entry name" value="PERIPLASMIC SIGNAL SENSOR AND SIGMA FACTOR ACTIVATOR FECR-RELATED"/>
    <property type="match status" value="1"/>
</dbReference>
<accession>A0ABS5J4R2</accession>
<keyword evidence="5" id="KW-1185">Reference proteome</keyword>
<protein>
    <submittedName>
        <fullName evidence="4">FecR domain-containing protein</fullName>
    </submittedName>
</protein>
<reference evidence="4 5" key="1">
    <citation type="submission" date="2021-04" db="EMBL/GenBank/DDBJ databases">
        <title>Chitinophaga sp. nov., isolated from the rhizosphere soil.</title>
        <authorList>
            <person name="He S."/>
        </authorList>
    </citation>
    <scope>NUCLEOTIDE SEQUENCE [LARGE SCALE GENOMIC DNA]</scope>
    <source>
        <strain evidence="4 5">2R12</strain>
    </source>
</reference>
<dbReference type="RefSeq" id="WP_211975354.1">
    <property type="nucleotide sequence ID" value="NZ_CBFHAM010000004.1"/>
</dbReference>
<dbReference type="PANTHER" id="PTHR30273:SF2">
    <property type="entry name" value="PROTEIN FECR"/>
    <property type="match status" value="1"/>
</dbReference>
<proteinExistence type="predicted"/>
<feature type="domain" description="Protein FecR C-terminal" evidence="3">
    <location>
        <begin position="335"/>
        <end position="398"/>
    </location>
</feature>
<evidence type="ECO:0000256" key="1">
    <source>
        <dbReference type="SAM" id="Phobius"/>
    </source>
</evidence>
<sequence length="404" mass="45684">MNSRLQHLLEQWSNDQFTEADKQELIEMLRSASAEREIIPVLQDMWEKTEDEGLFSEEHQQTIIKNILDRYPAGELPDKKEIVPTMYAIHRTHFIRRWRWAVASSVALIIGIGAYYWYQHMQGKRPVDMVQSTTRVQPGQNGALLTLSNGSQVLLDTLQNGRIVLQGGVVARIRNGILLYEGTGSEVQYNTISTPKGRQFQLQLSDGTNVWLNAESSIRYPVTFAGNERLVRIIGEVFLEVAQNPSIPFRVDVNGSTWLEVLGTSFNVNAYENEGAIRTTLQEGSLRVVGDRFNGHLQKVLSPGQQALTTKGNADIRVFDDVNAASVTAWKDGVFDFNNVPLEEAMRQLARWYDIEVVYQQPVPKVQLGGTIKRSLPFADVLYFLGKVGLHYKLEGNRRLIVLP</sequence>
<evidence type="ECO:0000313" key="5">
    <source>
        <dbReference type="Proteomes" id="UP000676386"/>
    </source>
</evidence>
<dbReference type="EMBL" id="JAGTXB010000013">
    <property type="protein sequence ID" value="MBS0030214.1"/>
    <property type="molecule type" value="Genomic_DNA"/>
</dbReference>
<dbReference type="Proteomes" id="UP000676386">
    <property type="component" value="Unassembled WGS sequence"/>
</dbReference>
<dbReference type="InterPro" id="IPR032508">
    <property type="entry name" value="FecR_C"/>
</dbReference>
<dbReference type="Gene3D" id="2.60.120.1440">
    <property type="match status" value="1"/>
</dbReference>
<feature type="transmembrane region" description="Helical" evidence="1">
    <location>
        <begin position="100"/>
        <end position="118"/>
    </location>
</feature>
<dbReference type="Pfam" id="PF16344">
    <property type="entry name" value="FecR_C"/>
    <property type="match status" value="1"/>
</dbReference>
<feature type="domain" description="FecR protein" evidence="2">
    <location>
        <begin position="191"/>
        <end position="286"/>
    </location>
</feature>
<keyword evidence="1" id="KW-0472">Membrane</keyword>
<name>A0ABS5J4R2_9BACT</name>
<dbReference type="InterPro" id="IPR012373">
    <property type="entry name" value="Ferrdict_sens_TM"/>
</dbReference>
<organism evidence="4 5">
    <name type="scientific">Chitinophaga hostae</name>
    <dbReference type="NCBI Taxonomy" id="2831022"/>
    <lineage>
        <taxon>Bacteria</taxon>
        <taxon>Pseudomonadati</taxon>
        <taxon>Bacteroidota</taxon>
        <taxon>Chitinophagia</taxon>
        <taxon>Chitinophagales</taxon>
        <taxon>Chitinophagaceae</taxon>
        <taxon>Chitinophaga</taxon>
    </lineage>
</organism>
<evidence type="ECO:0000313" key="4">
    <source>
        <dbReference type="EMBL" id="MBS0030214.1"/>
    </source>
</evidence>